<accession>A0A1I1DM26</accession>
<name>A0A1I1DM26_9FLAO</name>
<reference evidence="2" key="1">
    <citation type="submission" date="2016-10" db="EMBL/GenBank/DDBJ databases">
        <authorList>
            <person name="Varghese N."/>
            <person name="Submissions S."/>
        </authorList>
    </citation>
    <scope>NUCLEOTIDE SEQUENCE [LARGE SCALE GENOMIC DNA]</scope>
    <source>
        <strain evidence="2">DSM 24499</strain>
    </source>
</reference>
<dbReference type="RefSeq" id="WP_092539780.1">
    <property type="nucleotide sequence ID" value="NZ_FOKV01000001.1"/>
</dbReference>
<sequence>MIDKLIEKTNSFEFYHNGQFNLTKLKGQIGPFNKMEFNFIVEERDDFGKIKEADHWRLIAHNTIKFRGLFSEQYLPYIKLKILNEHPLLWTFHKNELECELIGYPQNPSEFIGDLFFAYEQKAGNWIELNRHFFSIKEYYQQNGKMNLGITAPLAEPIRQVCEKHGIEFNVENVIKDYGKGNAYRPDAKLLIFGNEDVSPHDFNLRQPYIIADEFIANKK</sequence>
<proteinExistence type="predicted"/>
<organism evidence="1 2">
    <name type="scientific">Zunongwangia mangrovi</name>
    <dbReference type="NCBI Taxonomy" id="1334022"/>
    <lineage>
        <taxon>Bacteria</taxon>
        <taxon>Pseudomonadati</taxon>
        <taxon>Bacteroidota</taxon>
        <taxon>Flavobacteriia</taxon>
        <taxon>Flavobacteriales</taxon>
        <taxon>Flavobacteriaceae</taxon>
        <taxon>Zunongwangia</taxon>
    </lineage>
</organism>
<gene>
    <name evidence="1" type="ORF">SAMN04487907_101473</name>
</gene>
<evidence type="ECO:0000313" key="2">
    <source>
        <dbReference type="Proteomes" id="UP000199438"/>
    </source>
</evidence>
<dbReference type="Proteomes" id="UP000199438">
    <property type="component" value="Unassembled WGS sequence"/>
</dbReference>
<dbReference type="OrthoDB" id="1249795at2"/>
<keyword evidence="2" id="KW-1185">Reference proteome</keyword>
<evidence type="ECO:0000313" key="1">
    <source>
        <dbReference type="EMBL" id="SFB75884.1"/>
    </source>
</evidence>
<dbReference type="AlphaFoldDB" id="A0A1I1DM26"/>
<dbReference type="EMBL" id="FOKV01000001">
    <property type="protein sequence ID" value="SFB75884.1"/>
    <property type="molecule type" value="Genomic_DNA"/>
</dbReference>
<dbReference type="STRING" id="1334022.SAMN04487907_101473"/>
<protein>
    <submittedName>
        <fullName evidence="1">Uncharacterized protein</fullName>
    </submittedName>
</protein>